<feature type="region of interest" description="Disordered" evidence="1">
    <location>
        <begin position="25"/>
        <end position="132"/>
    </location>
</feature>
<protein>
    <submittedName>
        <fullName evidence="2">Uncharacterized protein</fullName>
    </submittedName>
</protein>
<sequence>MGSSFFHLPCITNTSMKFHTVLPSCKYGGATMSAPTQQAQWRSTATQPQPRPRRRDGLGDGRSTSSRHGGAVRPRRRDGLGDDRSGGHGEGERCGRGGRARSQTLPPMHGLSSRREDTGRRRRPQARKKAQR</sequence>
<evidence type="ECO:0000256" key="1">
    <source>
        <dbReference type="SAM" id="MobiDB-lite"/>
    </source>
</evidence>
<accession>A0A8J5S0D7</accession>
<reference evidence="2" key="1">
    <citation type="journal article" date="2021" name="bioRxiv">
        <title>Whole Genome Assembly and Annotation of Northern Wild Rice, Zizania palustris L., Supports a Whole Genome Duplication in the Zizania Genus.</title>
        <authorList>
            <person name="Haas M."/>
            <person name="Kono T."/>
            <person name="Macchietto M."/>
            <person name="Millas R."/>
            <person name="McGilp L."/>
            <person name="Shao M."/>
            <person name="Duquette J."/>
            <person name="Hirsch C.N."/>
            <person name="Kimball J."/>
        </authorList>
    </citation>
    <scope>NUCLEOTIDE SEQUENCE</scope>
    <source>
        <tissue evidence="2">Fresh leaf tissue</tissue>
    </source>
</reference>
<organism evidence="2 3">
    <name type="scientific">Zizania palustris</name>
    <name type="common">Northern wild rice</name>
    <dbReference type="NCBI Taxonomy" id="103762"/>
    <lineage>
        <taxon>Eukaryota</taxon>
        <taxon>Viridiplantae</taxon>
        <taxon>Streptophyta</taxon>
        <taxon>Embryophyta</taxon>
        <taxon>Tracheophyta</taxon>
        <taxon>Spermatophyta</taxon>
        <taxon>Magnoliopsida</taxon>
        <taxon>Liliopsida</taxon>
        <taxon>Poales</taxon>
        <taxon>Poaceae</taxon>
        <taxon>BOP clade</taxon>
        <taxon>Oryzoideae</taxon>
        <taxon>Oryzeae</taxon>
        <taxon>Zizaniinae</taxon>
        <taxon>Zizania</taxon>
    </lineage>
</organism>
<reference evidence="2" key="2">
    <citation type="submission" date="2021-02" db="EMBL/GenBank/DDBJ databases">
        <authorList>
            <person name="Kimball J.A."/>
            <person name="Haas M.W."/>
            <person name="Macchietto M."/>
            <person name="Kono T."/>
            <person name="Duquette J."/>
            <person name="Shao M."/>
        </authorList>
    </citation>
    <scope>NUCLEOTIDE SEQUENCE</scope>
    <source>
        <tissue evidence="2">Fresh leaf tissue</tissue>
    </source>
</reference>
<dbReference type="Proteomes" id="UP000729402">
    <property type="component" value="Unassembled WGS sequence"/>
</dbReference>
<feature type="compositionally biased region" description="Basic residues" evidence="1">
    <location>
        <begin position="120"/>
        <end position="132"/>
    </location>
</feature>
<keyword evidence="3" id="KW-1185">Reference proteome</keyword>
<feature type="compositionally biased region" description="Basic and acidic residues" evidence="1">
    <location>
        <begin position="77"/>
        <end position="95"/>
    </location>
</feature>
<proteinExistence type="predicted"/>
<evidence type="ECO:0000313" key="2">
    <source>
        <dbReference type="EMBL" id="KAG8055793.1"/>
    </source>
</evidence>
<gene>
    <name evidence="2" type="ORF">GUJ93_ZPchr0001g29632</name>
</gene>
<evidence type="ECO:0000313" key="3">
    <source>
        <dbReference type="Proteomes" id="UP000729402"/>
    </source>
</evidence>
<dbReference type="AlphaFoldDB" id="A0A8J5S0D7"/>
<name>A0A8J5S0D7_ZIZPA</name>
<dbReference type="EMBL" id="JAAALK010000288">
    <property type="protein sequence ID" value="KAG8055793.1"/>
    <property type="molecule type" value="Genomic_DNA"/>
</dbReference>
<comment type="caution">
    <text evidence="2">The sequence shown here is derived from an EMBL/GenBank/DDBJ whole genome shotgun (WGS) entry which is preliminary data.</text>
</comment>